<gene>
    <name evidence="1" type="primary">Contig11597.g12416</name>
    <name evidence="1" type="ORF">STYLEM_10194</name>
</gene>
<proteinExistence type="predicted"/>
<dbReference type="InParanoid" id="A0A078AG35"/>
<keyword evidence="2" id="KW-1185">Reference proteome</keyword>
<protein>
    <submittedName>
        <fullName evidence="1">Uncharacterized protein</fullName>
    </submittedName>
</protein>
<name>A0A078AG35_STYLE</name>
<dbReference type="AlphaFoldDB" id="A0A078AG35"/>
<dbReference type="Proteomes" id="UP000039865">
    <property type="component" value="Unassembled WGS sequence"/>
</dbReference>
<evidence type="ECO:0000313" key="1">
    <source>
        <dbReference type="EMBL" id="CDW81184.1"/>
    </source>
</evidence>
<organism evidence="1 2">
    <name type="scientific">Stylonychia lemnae</name>
    <name type="common">Ciliate</name>
    <dbReference type="NCBI Taxonomy" id="5949"/>
    <lineage>
        <taxon>Eukaryota</taxon>
        <taxon>Sar</taxon>
        <taxon>Alveolata</taxon>
        <taxon>Ciliophora</taxon>
        <taxon>Intramacronucleata</taxon>
        <taxon>Spirotrichea</taxon>
        <taxon>Stichotrichia</taxon>
        <taxon>Sporadotrichida</taxon>
        <taxon>Oxytrichidae</taxon>
        <taxon>Stylonychinae</taxon>
        <taxon>Stylonychia</taxon>
    </lineage>
</organism>
<dbReference type="EMBL" id="CCKQ01009681">
    <property type="protein sequence ID" value="CDW81184.1"/>
    <property type="molecule type" value="Genomic_DNA"/>
</dbReference>
<evidence type="ECO:0000313" key="2">
    <source>
        <dbReference type="Proteomes" id="UP000039865"/>
    </source>
</evidence>
<sequence>MQNYFKLIAEDFKKGITKPNLIVQCAQMSYHRLSEKKLNRQAKIASQIINVMETHLQKVQYFKERWNIQKGLDANKFQHFTKSY</sequence>
<accession>A0A078AG35</accession>
<reference evidence="1 2" key="1">
    <citation type="submission" date="2014-06" db="EMBL/GenBank/DDBJ databases">
        <authorList>
            <person name="Swart Estienne"/>
        </authorList>
    </citation>
    <scope>NUCLEOTIDE SEQUENCE [LARGE SCALE GENOMIC DNA]</scope>
    <source>
        <strain evidence="1 2">130c</strain>
    </source>
</reference>